<evidence type="ECO:0000313" key="1">
    <source>
        <dbReference type="EMBL" id="KAL0113745.1"/>
    </source>
</evidence>
<dbReference type="EMBL" id="JADYXP020000012">
    <property type="protein sequence ID" value="KAL0113745.1"/>
    <property type="molecule type" value="Genomic_DNA"/>
</dbReference>
<dbReference type="Proteomes" id="UP001430953">
    <property type="component" value="Unassembled WGS sequence"/>
</dbReference>
<gene>
    <name evidence="1" type="ORF">PUN28_012699</name>
</gene>
<protein>
    <submittedName>
        <fullName evidence="1">Uncharacterized protein</fullName>
    </submittedName>
</protein>
<comment type="caution">
    <text evidence="1">The sequence shown here is derived from an EMBL/GenBank/DDBJ whole genome shotgun (WGS) entry which is preliminary data.</text>
</comment>
<proteinExistence type="predicted"/>
<organism evidence="1 2">
    <name type="scientific">Cardiocondyla obscurior</name>
    <dbReference type="NCBI Taxonomy" id="286306"/>
    <lineage>
        <taxon>Eukaryota</taxon>
        <taxon>Metazoa</taxon>
        <taxon>Ecdysozoa</taxon>
        <taxon>Arthropoda</taxon>
        <taxon>Hexapoda</taxon>
        <taxon>Insecta</taxon>
        <taxon>Pterygota</taxon>
        <taxon>Neoptera</taxon>
        <taxon>Endopterygota</taxon>
        <taxon>Hymenoptera</taxon>
        <taxon>Apocrita</taxon>
        <taxon>Aculeata</taxon>
        <taxon>Formicoidea</taxon>
        <taxon>Formicidae</taxon>
        <taxon>Myrmicinae</taxon>
        <taxon>Cardiocondyla</taxon>
    </lineage>
</organism>
<reference evidence="1 2" key="1">
    <citation type="submission" date="2023-03" db="EMBL/GenBank/DDBJ databases">
        <title>High recombination rates correlate with genetic variation in Cardiocondyla obscurior ants.</title>
        <authorList>
            <person name="Errbii M."/>
        </authorList>
    </citation>
    <scope>NUCLEOTIDE SEQUENCE [LARGE SCALE GENOMIC DNA]</scope>
    <source>
        <strain evidence="1">Alpha-2009</strain>
        <tissue evidence="1">Whole body</tissue>
    </source>
</reference>
<sequence>MNPFIKEAGKQYHPTRLLHSIYAYKSTARKSGASVTLSTYQPDNETAAASTKRVCTSASVCNELLIANAGRARDE</sequence>
<evidence type="ECO:0000313" key="2">
    <source>
        <dbReference type="Proteomes" id="UP001430953"/>
    </source>
</evidence>
<name>A0AAW2FI61_9HYME</name>
<dbReference type="AlphaFoldDB" id="A0AAW2FI61"/>
<accession>A0AAW2FI61</accession>
<keyword evidence="2" id="KW-1185">Reference proteome</keyword>